<dbReference type="RefSeq" id="WP_309851822.1">
    <property type="nucleotide sequence ID" value="NZ_BAAAIU010000020.1"/>
</dbReference>
<evidence type="ECO:0000256" key="2">
    <source>
        <dbReference type="SAM" id="Phobius"/>
    </source>
</evidence>
<keyword evidence="2" id="KW-1133">Transmembrane helix</keyword>
<feature type="region of interest" description="Disordered" evidence="1">
    <location>
        <begin position="1"/>
        <end position="25"/>
    </location>
</feature>
<name>A0AAE3YI08_9MICC</name>
<dbReference type="AlphaFoldDB" id="A0AAE3YI08"/>
<comment type="caution">
    <text evidence="3">The sequence shown here is derived from an EMBL/GenBank/DDBJ whole genome shotgun (WGS) entry which is preliminary data.</text>
</comment>
<proteinExistence type="predicted"/>
<evidence type="ECO:0000313" key="4">
    <source>
        <dbReference type="Proteomes" id="UP001247307"/>
    </source>
</evidence>
<evidence type="ECO:0000256" key="1">
    <source>
        <dbReference type="SAM" id="MobiDB-lite"/>
    </source>
</evidence>
<dbReference type="EMBL" id="JAVDUI010000001">
    <property type="protein sequence ID" value="MDR6892580.1"/>
    <property type="molecule type" value="Genomic_DNA"/>
</dbReference>
<protein>
    <submittedName>
        <fullName evidence="3">Uncharacterized protein</fullName>
    </submittedName>
</protein>
<gene>
    <name evidence="3" type="ORF">J2S35_001520</name>
</gene>
<feature type="region of interest" description="Disordered" evidence="1">
    <location>
        <begin position="133"/>
        <end position="195"/>
    </location>
</feature>
<sequence length="211" mass="22891">MTTPKSTRPAGPVRESATPVGERSARLSPKGARRLIAVVGAVAFLTALLTLVPALIGAVGPAWPLVGFLLAAVAVVAMRVSTVRERRARLEEAFRAAMASEREQLARVASLQEDPRVIEERARRRREAQVFDAGSLDVEEADEPSVEAPAKAEGPELEAPRTWDPVQVPKPTYLSAPEASRHRPAEVEPDASSTMVPARIDLDEVLRRRRA</sequence>
<reference evidence="3" key="1">
    <citation type="submission" date="2023-07" db="EMBL/GenBank/DDBJ databases">
        <title>Sequencing the genomes of 1000 actinobacteria strains.</title>
        <authorList>
            <person name="Klenk H.-P."/>
        </authorList>
    </citation>
    <scope>NUCLEOTIDE SEQUENCE</scope>
    <source>
        <strain evidence="3">DSM 13988</strain>
    </source>
</reference>
<accession>A0AAE3YI08</accession>
<keyword evidence="4" id="KW-1185">Reference proteome</keyword>
<feature type="transmembrane region" description="Helical" evidence="2">
    <location>
        <begin position="35"/>
        <end position="56"/>
    </location>
</feature>
<keyword evidence="2" id="KW-0812">Transmembrane</keyword>
<keyword evidence="2" id="KW-0472">Membrane</keyword>
<organism evidence="3 4">
    <name type="scientific">Falsarthrobacter nasiphocae</name>
    <dbReference type="NCBI Taxonomy" id="189863"/>
    <lineage>
        <taxon>Bacteria</taxon>
        <taxon>Bacillati</taxon>
        <taxon>Actinomycetota</taxon>
        <taxon>Actinomycetes</taxon>
        <taxon>Micrococcales</taxon>
        <taxon>Micrococcaceae</taxon>
        <taxon>Falsarthrobacter</taxon>
    </lineage>
</organism>
<dbReference type="Proteomes" id="UP001247307">
    <property type="component" value="Unassembled WGS sequence"/>
</dbReference>
<evidence type="ECO:0000313" key="3">
    <source>
        <dbReference type="EMBL" id="MDR6892580.1"/>
    </source>
</evidence>
<feature type="transmembrane region" description="Helical" evidence="2">
    <location>
        <begin position="62"/>
        <end position="80"/>
    </location>
</feature>